<dbReference type="Gene3D" id="3.40.50.1820">
    <property type="entry name" value="alpha/beta hydrolase"/>
    <property type="match status" value="1"/>
</dbReference>
<accession>A0A6A6XAP4</accession>
<evidence type="ECO:0000313" key="7">
    <source>
        <dbReference type="EMBL" id="KAF2793083.1"/>
    </source>
</evidence>
<sequence>MASSTVNLGGNGLLIVPRVADPAWIAEHGAPSVDIIAVHGLNGGRWSTWSEGNTMWLQDLLPSKLTSARIMTFGYNADVVGNFSTLQVRDHSRKLLSLLRDKRSSEAETIRPIVFLCHSLGGIIVKQALRIATNEDRYNPIASATKGIVFFGTPHRGADLAFWGEMLARLGKACFLRPPKDLIKDLRNNSKTVMDVSEDFRSIVDKYAIVSFYEEDKLHGIDKEVVPKSSALMEVSHEDAIPLEGNHMKICKFSGEQDERFEQVWKAIERVINTGPRRT</sequence>
<dbReference type="GO" id="GO:0005783">
    <property type="term" value="C:endoplasmic reticulum"/>
    <property type="evidence" value="ECO:0007669"/>
    <property type="project" value="UniProtKB-SubCell"/>
</dbReference>
<dbReference type="Proteomes" id="UP000799757">
    <property type="component" value="Unassembled WGS sequence"/>
</dbReference>
<dbReference type="OrthoDB" id="5086500at2759"/>
<keyword evidence="4" id="KW-0256">Endoplasmic reticulum</keyword>
<evidence type="ECO:0000256" key="2">
    <source>
        <dbReference type="ARBA" id="ARBA00004240"/>
    </source>
</evidence>
<evidence type="ECO:0000256" key="4">
    <source>
        <dbReference type="ARBA" id="ARBA00022824"/>
    </source>
</evidence>
<dbReference type="GO" id="GO:0005739">
    <property type="term" value="C:mitochondrion"/>
    <property type="evidence" value="ECO:0007669"/>
    <property type="project" value="UniProtKB-SubCell"/>
</dbReference>
<proteinExistence type="predicted"/>
<evidence type="ECO:0000313" key="8">
    <source>
        <dbReference type="Proteomes" id="UP000799757"/>
    </source>
</evidence>
<evidence type="ECO:0008006" key="9">
    <source>
        <dbReference type="Google" id="ProtNLM"/>
    </source>
</evidence>
<evidence type="ECO:0000256" key="3">
    <source>
        <dbReference type="ARBA" id="ARBA00004370"/>
    </source>
</evidence>
<name>A0A6A6XAP4_9PLEO</name>
<dbReference type="EMBL" id="MU001943">
    <property type="protein sequence ID" value="KAF2793083.1"/>
    <property type="molecule type" value="Genomic_DNA"/>
</dbReference>
<comment type="subcellular location">
    <subcellularLocation>
        <location evidence="2">Endoplasmic reticulum</location>
    </subcellularLocation>
    <subcellularLocation>
        <location evidence="3">Membrane</location>
    </subcellularLocation>
    <subcellularLocation>
        <location evidence="1">Mitochondrion</location>
    </subcellularLocation>
</comment>
<dbReference type="AlphaFoldDB" id="A0A6A6XAP4"/>
<keyword evidence="6" id="KW-0472">Membrane</keyword>
<dbReference type="InterPro" id="IPR029058">
    <property type="entry name" value="AB_hydrolase_fold"/>
</dbReference>
<reference evidence="7" key="1">
    <citation type="journal article" date="2020" name="Stud. Mycol.">
        <title>101 Dothideomycetes genomes: a test case for predicting lifestyles and emergence of pathogens.</title>
        <authorList>
            <person name="Haridas S."/>
            <person name="Albert R."/>
            <person name="Binder M."/>
            <person name="Bloem J."/>
            <person name="Labutti K."/>
            <person name="Salamov A."/>
            <person name="Andreopoulos B."/>
            <person name="Baker S."/>
            <person name="Barry K."/>
            <person name="Bills G."/>
            <person name="Bluhm B."/>
            <person name="Cannon C."/>
            <person name="Castanera R."/>
            <person name="Culley D."/>
            <person name="Daum C."/>
            <person name="Ezra D."/>
            <person name="Gonzalez J."/>
            <person name="Henrissat B."/>
            <person name="Kuo A."/>
            <person name="Liang C."/>
            <person name="Lipzen A."/>
            <person name="Lutzoni F."/>
            <person name="Magnuson J."/>
            <person name="Mondo S."/>
            <person name="Nolan M."/>
            <person name="Ohm R."/>
            <person name="Pangilinan J."/>
            <person name="Park H.-J."/>
            <person name="Ramirez L."/>
            <person name="Alfaro M."/>
            <person name="Sun H."/>
            <person name="Tritt A."/>
            <person name="Yoshinaga Y."/>
            <person name="Zwiers L.-H."/>
            <person name="Turgeon B."/>
            <person name="Goodwin S."/>
            <person name="Spatafora J."/>
            <person name="Crous P."/>
            <person name="Grigoriev I."/>
        </authorList>
    </citation>
    <scope>NUCLEOTIDE SEQUENCE</scope>
    <source>
        <strain evidence="7">CBS 109.77</strain>
    </source>
</reference>
<evidence type="ECO:0000256" key="1">
    <source>
        <dbReference type="ARBA" id="ARBA00004173"/>
    </source>
</evidence>
<dbReference type="InterPro" id="IPR052374">
    <property type="entry name" value="SERAC1"/>
</dbReference>
<organism evidence="7 8">
    <name type="scientific">Melanomma pulvis-pyrius CBS 109.77</name>
    <dbReference type="NCBI Taxonomy" id="1314802"/>
    <lineage>
        <taxon>Eukaryota</taxon>
        <taxon>Fungi</taxon>
        <taxon>Dikarya</taxon>
        <taxon>Ascomycota</taxon>
        <taxon>Pezizomycotina</taxon>
        <taxon>Dothideomycetes</taxon>
        <taxon>Pleosporomycetidae</taxon>
        <taxon>Pleosporales</taxon>
        <taxon>Melanommataceae</taxon>
        <taxon>Melanomma</taxon>
    </lineage>
</organism>
<dbReference type="GO" id="GO:0016020">
    <property type="term" value="C:membrane"/>
    <property type="evidence" value="ECO:0007669"/>
    <property type="project" value="UniProtKB-SubCell"/>
</dbReference>
<evidence type="ECO:0000256" key="5">
    <source>
        <dbReference type="ARBA" id="ARBA00023128"/>
    </source>
</evidence>
<gene>
    <name evidence="7" type="ORF">K505DRAFT_325724</name>
</gene>
<evidence type="ECO:0000256" key="6">
    <source>
        <dbReference type="ARBA" id="ARBA00023136"/>
    </source>
</evidence>
<dbReference type="PANTHER" id="PTHR48182">
    <property type="entry name" value="PROTEIN SERAC1"/>
    <property type="match status" value="1"/>
</dbReference>
<protein>
    <recommendedName>
        <fullName evidence="9">DUF676 domain-containing protein</fullName>
    </recommendedName>
</protein>
<keyword evidence="8" id="KW-1185">Reference proteome</keyword>
<dbReference type="SUPFAM" id="SSF53474">
    <property type="entry name" value="alpha/beta-Hydrolases"/>
    <property type="match status" value="1"/>
</dbReference>
<feature type="non-terminal residue" evidence="7">
    <location>
        <position position="1"/>
    </location>
</feature>
<dbReference type="PANTHER" id="PTHR48182:SF2">
    <property type="entry name" value="PROTEIN SERAC1"/>
    <property type="match status" value="1"/>
</dbReference>
<keyword evidence="5" id="KW-0496">Mitochondrion</keyword>